<name>A0A6C0K4T2_9ZZZZ</name>
<protein>
    <submittedName>
        <fullName evidence="2">Uncharacterized protein</fullName>
    </submittedName>
</protein>
<keyword evidence="1" id="KW-0812">Transmembrane</keyword>
<organism evidence="2">
    <name type="scientific">viral metagenome</name>
    <dbReference type="NCBI Taxonomy" id="1070528"/>
    <lineage>
        <taxon>unclassified sequences</taxon>
        <taxon>metagenomes</taxon>
        <taxon>organismal metagenomes</taxon>
    </lineage>
</organism>
<proteinExistence type="predicted"/>
<sequence>MAIMNLYALTNYSLVLKSIVQEPLEISGVNTDSFMHYFELDNVYAILIIALVLFVQMRMYAIDYDRRMAVLEDEMRNELEHRIHTIQDILRKESDLRTQVLETLPALFREIASIEAAKIAVVVAASAAGAGAPLTAMTTRARWATGVLTAFVESAEYEYMEIKQLASAAAKACKGGIY</sequence>
<accession>A0A6C0K4T2</accession>
<keyword evidence="1" id="KW-1133">Transmembrane helix</keyword>
<evidence type="ECO:0000313" key="2">
    <source>
        <dbReference type="EMBL" id="QHU12729.1"/>
    </source>
</evidence>
<dbReference type="EMBL" id="MN740809">
    <property type="protein sequence ID" value="QHU12729.1"/>
    <property type="molecule type" value="Genomic_DNA"/>
</dbReference>
<dbReference type="AlphaFoldDB" id="A0A6C0K4T2"/>
<keyword evidence="1" id="KW-0472">Membrane</keyword>
<feature type="transmembrane region" description="Helical" evidence="1">
    <location>
        <begin position="43"/>
        <end position="61"/>
    </location>
</feature>
<reference evidence="2" key="1">
    <citation type="journal article" date="2020" name="Nature">
        <title>Giant virus diversity and host interactions through global metagenomics.</title>
        <authorList>
            <person name="Schulz F."/>
            <person name="Roux S."/>
            <person name="Paez-Espino D."/>
            <person name="Jungbluth S."/>
            <person name="Walsh D.A."/>
            <person name="Denef V.J."/>
            <person name="McMahon K.D."/>
            <person name="Konstantinidis K.T."/>
            <person name="Eloe-Fadrosh E.A."/>
            <person name="Kyrpides N.C."/>
            <person name="Woyke T."/>
        </authorList>
    </citation>
    <scope>NUCLEOTIDE SEQUENCE</scope>
    <source>
        <strain evidence="2">GVMAG-S-1101172-89</strain>
    </source>
</reference>
<evidence type="ECO:0000256" key="1">
    <source>
        <dbReference type="SAM" id="Phobius"/>
    </source>
</evidence>